<dbReference type="InterPro" id="IPR003593">
    <property type="entry name" value="AAA+_ATPase"/>
</dbReference>
<dbReference type="InterPro" id="IPR051535">
    <property type="entry name" value="Siderophore_ABC-ATPase"/>
</dbReference>
<dbReference type="InterPro" id="IPR027417">
    <property type="entry name" value="P-loop_NTPase"/>
</dbReference>
<keyword evidence="4" id="KW-0410">Iron transport</keyword>
<evidence type="ECO:0000256" key="1">
    <source>
        <dbReference type="ARBA" id="ARBA00004202"/>
    </source>
</evidence>
<evidence type="ECO:0000256" key="8">
    <source>
        <dbReference type="ARBA" id="ARBA00023065"/>
    </source>
</evidence>
<dbReference type="GO" id="GO:0016887">
    <property type="term" value="F:ATP hydrolysis activity"/>
    <property type="evidence" value="ECO:0007669"/>
    <property type="project" value="InterPro"/>
</dbReference>
<gene>
    <name evidence="11" type="ORF">ADU74_02425</name>
</gene>
<evidence type="ECO:0000313" key="11">
    <source>
        <dbReference type="EMBL" id="KOA89875.1"/>
    </source>
</evidence>
<evidence type="ECO:0000259" key="10">
    <source>
        <dbReference type="PROSITE" id="PS50893"/>
    </source>
</evidence>
<dbReference type="PANTHER" id="PTHR42771:SF4">
    <property type="entry name" value="IRON(3+)-HYDROXAMATE IMPORT ATP-BINDING PROTEIN FHUC"/>
    <property type="match status" value="1"/>
</dbReference>
<comment type="caution">
    <text evidence="11">The sequence shown here is derived from an EMBL/GenBank/DDBJ whole genome shotgun (WGS) entry which is preliminary data.</text>
</comment>
<keyword evidence="7" id="KW-0408">Iron</keyword>
<dbReference type="InterPro" id="IPR003439">
    <property type="entry name" value="ABC_transporter-like_ATP-bd"/>
</dbReference>
<evidence type="ECO:0000256" key="2">
    <source>
        <dbReference type="ARBA" id="ARBA00022448"/>
    </source>
</evidence>
<comment type="subcellular location">
    <subcellularLocation>
        <location evidence="1">Cell membrane</location>
        <topology evidence="1">Peripheral membrane protein</topology>
    </subcellularLocation>
</comment>
<dbReference type="FunFam" id="3.40.50.300:FF:000134">
    <property type="entry name" value="Iron-enterobactin ABC transporter ATP-binding protein"/>
    <property type="match status" value="1"/>
</dbReference>
<keyword evidence="3" id="KW-1003">Cell membrane</keyword>
<evidence type="ECO:0000256" key="5">
    <source>
        <dbReference type="ARBA" id="ARBA00022741"/>
    </source>
</evidence>
<sequence length="270" mass="30923">MLKINDFTIGYNEKVIVKNFNLHVKKGEMLTIIGPNGSGKSTVLKAVGRLLKPMNGVVYLDGKLLLEMSNKEISKEMACLSQHNSAPKDMTIRKIVSFGRNPHKNWFESLNKKDEDIITWAIEKTNLKHMENKNISDISGGERQRAWMAMALAQNPKVLLLDEPTTYLDINNQIEILELVKELNKKLNLTVVMVLHDLNQAAKYSTEVLVLKDGAIKAQGKPEEILDKKLIRSVYNVDMDILKDQFGEKVIFIPKKVYKENKMRERFKEQ</sequence>
<keyword evidence="5" id="KW-0547">Nucleotide-binding</keyword>
<dbReference type="GO" id="GO:0005524">
    <property type="term" value="F:ATP binding"/>
    <property type="evidence" value="ECO:0007669"/>
    <property type="project" value="UniProtKB-KW"/>
</dbReference>
<dbReference type="Proteomes" id="UP000037540">
    <property type="component" value="Unassembled WGS sequence"/>
</dbReference>
<dbReference type="PANTHER" id="PTHR42771">
    <property type="entry name" value="IRON(3+)-HYDROXAMATE IMPORT ATP-BINDING PROTEIN FHUC"/>
    <property type="match status" value="1"/>
</dbReference>
<accession>A0A9Q1UZR3</accession>
<dbReference type="EMBL" id="LGVR01000008">
    <property type="protein sequence ID" value="KOA89875.1"/>
    <property type="molecule type" value="Genomic_DNA"/>
</dbReference>
<evidence type="ECO:0000256" key="4">
    <source>
        <dbReference type="ARBA" id="ARBA00022496"/>
    </source>
</evidence>
<proteinExistence type="predicted"/>
<organism evidence="11 12">
    <name type="scientific">Clostridium botulinum</name>
    <dbReference type="NCBI Taxonomy" id="1491"/>
    <lineage>
        <taxon>Bacteria</taxon>
        <taxon>Bacillati</taxon>
        <taxon>Bacillota</taxon>
        <taxon>Clostridia</taxon>
        <taxon>Eubacteriales</taxon>
        <taxon>Clostridiaceae</taxon>
        <taxon>Clostridium</taxon>
    </lineage>
</organism>
<dbReference type="Gene3D" id="3.40.50.300">
    <property type="entry name" value="P-loop containing nucleotide triphosphate hydrolases"/>
    <property type="match status" value="1"/>
</dbReference>
<evidence type="ECO:0000256" key="9">
    <source>
        <dbReference type="ARBA" id="ARBA00023136"/>
    </source>
</evidence>
<dbReference type="InterPro" id="IPR017871">
    <property type="entry name" value="ABC_transporter-like_CS"/>
</dbReference>
<keyword evidence="8" id="KW-0406">Ion transport</keyword>
<keyword evidence="2" id="KW-0813">Transport</keyword>
<name>A0A9Q1UZR3_CLOBO</name>
<protein>
    <submittedName>
        <fullName evidence="11">Iron ABC transporter ATP-binding protein</fullName>
    </submittedName>
</protein>
<dbReference type="Pfam" id="PF00005">
    <property type="entry name" value="ABC_tran"/>
    <property type="match status" value="1"/>
</dbReference>
<evidence type="ECO:0000256" key="6">
    <source>
        <dbReference type="ARBA" id="ARBA00022840"/>
    </source>
</evidence>
<feature type="domain" description="ABC transporter" evidence="10">
    <location>
        <begin position="2"/>
        <end position="238"/>
    </location>
</feature>
<dbReference type="GO" id="GO:0005886">
    <property type="term" value="C:plasma membrane"/>
    <property type="evidence" value="ECO:0007669"/>
    <property type="project" value="UniProtKB-SubCell"/>
</dbReference>
<evidence type="ECO:0000256" key="3">
    <source>
        <dbReference type="ARBA" id="ARBA00022475"/>
    </source>
</evidence>
<dbReference type="AlphaFoldDB" id="A0A9Q1UZR3"/>
<keyword evidence="9" id="KW-0472">Membrane</keyword>
<dbReference type="OrthoDB" id="9799337at2"/>
<dbReference type="SMART" id="SM00382">
    <property type="entry name" value="AAA"/>
    <property type="match status" value="1"/>
</dbReference>
<dbReference type="PROSITE" id="PS00211">
    <property type="entry name" value="ABC_TRANSPORTER_1"/>
    <property type="match status" value="1"/>
</dbReference>
<dbReference type="GO" id="GO:0006826">
    <property type="term" value="P:iron ion transport"/>
    <property type="evidence" value="ECO:0007669"/>
    <property type="project" value="UniProtKB-KW"/>
</dbReference>
<reference evidence="11 12" key="1">
    <citation type="submission" date="2015-07" db="EMBL/GenBank/DDBJ databases">
        <title>Draft genome sequences of 17 French Clostridium botulinum group III.</title>
        <authorList>
            <person name="Woudstra C."/>
            <person name="Le Marechal C."/>
            <person name="Souillard R."/>
            <person name="Bayon-Auboyer M.-H."/>
            <person name="Dessouter D."/>
            <person name="Fach P."/>
        </authorList>
    </citation>
    <scope>NUCLEOTIDE SEQUENCE [LARGE SCALE GENOMIC DNA]</scope>
    <source>
        <strain evidence="11 12">12LNRI-CD</strain>
    </source>
</reference>
<dbReference type="CDD" id="cd03214">
    <property type="entry name" value="ABC_Iron-Siderophores_B12_Hemin"/>
    <property type="match status" value="1"/>
</dbReference>
<keyword evidence="6 11" id="KW-0067">ATP-binding</keyword>
<dbReference type="PROSITE" id="PS50893">
    <property type="entry name" value="ABC_TRANSPORTER_2"/>
    <property type="match status" value="1"/>
</dbReference>
<evidence type="ECO:0000256" key="7">
    <source>
        <dbReference type="ARBA" id="ARBA00023004"/>
    </source>
</evidence>
<evidence type="ECO:0000313" key="12">
    <source>
        <dbReference type="Proteomes" id="UP000037540"/>
    </source>
</evidence>
<dbReference type="RefSeq" id="WP_013724823.1">
    <property type="nucleotide sequence ID" value="NZ_LGVO01000043.1"/>
</dbReference>
<dbReference type="SUPFAM" id="SSF52540">
    <property type="entry name" value="P-loop containing nucleoside triphosphate hydrolases"/>
    <property type="match status" value="1"/>
</dbReference>